<dbReference type="GO" id="GO:0003954">
    <property type="term" value="F:NADH dehydrogenase activity"/>
    <property type="evidence" value="ECO:0007669"/>
    <property type="project" value="TreeGrafter"/>
</dbReference>
<evidence type="ECO:0000256" key="1">
    <source>
        <dbReference type="ARBA" id="ARBA00003257"/>
    </source>
</evidence>
<dbReference type="GO" id="GO:0008137">
    <property type="term" value="F:NADH dehydrogenase (ubiquinone) activity"/>
    <property type="evidence" value="ECO:0007669"/>
    <property type="project" value="UniProtKB-UniRule"/>
</dbReference>
<feature type="transmembrane region" description="Helical" evidence="7">
    <location>
        <begin position="376"/>
        <end position="393"/>
    </location>
</feature>
<keyword evidence="7 10" id="KW-0496">Mitochondrion</keyword>
<feature type="transmembrane region" description="Helical" evidence="7">
    <location>
        <begin position="117"/>
        <end position="136"/>
    </location>
</feature>
<dbReference type="EMBL" id="HF558455">
    <property type="protein sequence ID" value="CCO62236.1"/>
    <property type="molecule type" value="Genomic_DNA"/>
</dbReference>
<feature type="transmembrane region" description="Helical" evidence="7">
    <location>
        <begin position="413"/>
        <end position="434"/>
    </location>
</feature>
<keyword evidence="4 7" id="KW-0812">Transmembrane</keyword>
<comment type="function">
    <text evidence="1">Core subunit of the mitochondrial membrane respiratory chain NADH dehydrogenase (Complex I) that is believed to belong to the minimal assembly required for catalysis. Complex I functions in the transfer of electrons from NADH to the respiratory chain. The immediate electron acceptor for the enzyme is believed to be ubiquinone.</text>
</comment>
<feature type="domain" description="NADH:quinone oxidoreductase/Mrp antiporter transmembrane" evidence="9">
    <location>
        <begin position="137"/>
        <end position="423"/>
    </location>
</feature>
<evidence type="ECO:0000256" key="7">
    <source>
        <dbReference type="RuleBase" id="RU003297"/>
    </source>
</evidence>
<keyword evidence="7" id="KW-0813">Transport</keyword>
<feature type="transmembrane region" description="Helical" evidence="7">
    <location>
        <begin position="307"/>
        <end position="327"/>
    </location>
</feature>
<dbReference type="InterPro" id="IPR001750">
    <property type="entry name" value="ND/Mrp_TM"/>
</dbReference>
<dbReference type="PANTHER" id="PTHR43507:SF1">
    <property type="entry name" value="NADH-UBIQUINONE OXIDOREDUCTASE CHAIN 4"/>
    <property type="match status" value="1"/>
</dbReference>
<accession>R4ZA10</accession>
<keyword evidence="7" id="KW-0679">Respiratory chain</keyword>
<feature type="transmembrane region" description="Helical" evidence="7">
    <location>
        <begin position="276"/>
        <end position="295"/>
    </location>
</feature>
<dbReference type="GO" id="GO:0048039">
    <property type="term" value="F:ubiquinone binding"/>
    <property type="evidence" value="ECO:0007669"/>
    <property type="project" value="TreeGrafter"/>
</dbReference>
<reference evidence="10" key="2">
    <citation type="journal article" date="2013" name="MicrobiologyOpen">
        <title>Complete mitochondrial genome of the aluminum-tolerant fungus Rhodotorula taiwanensis RS1 and comparative analysis of Basidiomycota mitochondrial genomes.</title>
        <authorList>
            <person name="Zhao X.Q."/>
            <person name="Aizawa T."/>
            <person name="Schneider J."/>
            <person name="Wang C."/>
            <person name="Shen R.F."/>
            <person name="Sunairi M."/>
        </authorList>
    </citation>
    <scope>NUCLEOTIDE SEQUENCE</scope>
</reference>
<keyword evidence="7" id="KW-0249">Electron transport</keyword>
<feature type="transmembrane region" description="Helical" evidence="7">
    <location>
        <begin position="214"/>
        <end position="236"/>
    </location>
</feature>
<evidence type="ECO:0000256" key="3">
    <source>
        <dbReference type="ARBA" id="ARBA00009025"/>
    </source>
</evidence>
<geneLocation type="mitochondrion" evidence="10"/>
<comment type="similarity">
    <text evidence="3 7">Belongs to the complex I subunit 4 family.</text>
</comment>
<keyword evidence="8" id="KW-0732">Signal</keyword>
<dbReference type="GO" id="GO:0042773">
    <property type="term" value="P:ATP synthesis coupled electron transport"/>
    <property type="evidence" value="ECO:0007669"/>
    <property type="project" value="InterPro"/>
</dbReference>
<comment type="function">
    <text evidence="7">Core subunit of the mitochondrial membrane respiratory chain NADH dehydrogenase (Complex I) which catalyzes electron transfer from NADH through the respiratory chain, using ubiquinone as an electron acceptor. Essential for the catalytic activity and assembly of complex I.</text>
</comment>
<dbReference type="PANTHER" id="PTHR43507">
    <property type="entry name" value="NADH-UBIQUINONE OXIDOREDUCTASE CHAIN 4"/>
    <property type="match status" value="1"/>
</dbReference>
<organism evidence="10">
    <name type="scientific">Rhodotorula taiwanensis RS1</name>
    <dbReference type="NCBI Taxonomy" id="1246992"/>
    <lineage>
        <taxon>Eukaryota</taxon>
        <taxon>Fungi</taxon>
        <taxon>Dikarya</taxon>
        <taxon>Basidiomycota</taxon>
        <taxon>Pucciniomycotina</taxon>
        <taxon>Microbotryomycetes</taxon>
        <taxon>Sporidiobolales</taxon>
        <taxon>Sporidiobolaceae</taxon>
        <taxon>Rhodotorula</taxon>
    </lineage>
</organism>
<keyword evidence="7" id="KW-0520">NAD</keyword>
<evidence type="ECO:0000313" key="10">
    <source>
        <dbReference type="EMBL" id="CCO62236.1"/>
    </source>
</evidence>
<comment type="subcellular location">
    <subcellularLocation>
        <location evidence="2">Membrane</location>
        <topology evidence="2">Multi-pass membrane protein</topology>
    </subcellularLocation>
    <subcellularLocation>
        <location evidence="7">Mitochondrion membrane</location>
        <topology evidence="7">Multi-pass membrane protein</topology>
    </subcellularLocation>
</comment>
<keyword evidence="10" id="KW-0560">Oxidoreductase</keyword>
<evidence type="ECO:0000259" key="9">
    <source>
        <dbReference type="Pfam" id="PF00361"/>
    </source>
</evidence>
<reference evidence="10" key="1">
    <citation type="submission" date="2012-11" db="EMBL/GenBank/DDBJ databases">
        <authorList>
            <person name="Zhao X."/>
        </authorList>
    </citation>
    <scope>NUCLEOTIDE SEQUENCE</scope>
</reference>
<feature type="transmembrane region" description="Helical" evidence="7">
    <location>
        <begin position="333"/>
        <end position="356"/>
    </location>
</feature>
<keyword evidence="5 7" id="KW-1133">Transmembrane helix</keyword>
<proteinExistence type="inferred from homology"/>
<dbReference type="EC" id="7.1.1.2" evidence="7"/>
<feature type="transmembrane region" description="Helical" evidence="7">
    <location>
        <begin position="455"/>
        <end position="477"/>
    </location>
</feature>
<dbReference type="InterPro" id="IPR003918">
    <property type="entry name" value="NADH_UbQ_OxRdtase"/>
</dbReference>
<dbReference type="NCBIfam" id="TIGR01972">
    <property type="entry name" value="NDH_I_M"/>
    <property type="match status" value="1"/>
</dbReference>
<evidence type="ECO:0000256" key="4">
    <source>
        <dbReference type="ARBA" id="ARBA00022692"/>
    </source>
</evidence>
<feature type="transmembrane region" description="Helical" evidence="7">
    <location>
        <begin position="85"/>
        <end position="105"/>
    </location>
</feature>
<sequence length="490" mass="54710">MLTALLLIPLLGALTLAPMTESTPQQISRIKRVALLTTVVTFALSMIMWGEFDSSSSQYQFTVEYSNATLSFLHMHMGVDGLSLYFVLLTTFTLPICILASWDRFGVAEAVTHNIKAYMIALLVLESLLIAVFVVLDLLLFYVFFEAVLIPLFVLVGVWGASADRIRASFLLFLYTLFGSLFMLLAFLVIFYHVGSTDFEVLSLADISFEHQRWLWLAIFLSLAIKTPLLPVHIWLSRAHVQASVAVSMILAGLILKLATYGYIRILIPFLPEATSYFAPLVQTICVVTLVYSSLTTLRQTDFKVLIAYSSIAHMAVVVIGLFSNTLQGIEGGILLGIAHGFVSPALFYCLGGIIYDRYHTRVIRYYRGLIQYMPVFSLLFFLFILGNMSTPLTVNWAGEVLALLGAMQRSPLVGVAMSLGIIFSAAYSIWLYARMSGGAWSPYLGYAVDLTRREFMVLLPLLFCMFLFGIFPNIILSDIHYSVSTLLYK</sequence>
<dbReference type="InterPro" id="IPR010227">
    <property type="entry name" value="NADH_Q_OxRdtase_chainM/4"/>
</dbReference>
<evidence type="ECO:0000256" key="8">
    <source>
        <dbReference type="SAM" id="SignalP"/>
    </source>
</evidence>
<protein>
    <recommendedName>
        <fullName evidence="7">NADH-ubiquinone oxidoreductase chain 4</fullName>
        <ecNumber evidence="7">7.1.1.2</ecNumber>
    </recommendedName>
</protein>
<feature type="transmembrane region" description="Helical" evidence="7">
    <location>
        <begin position="142"/>
        <end position="160"/>
    </location>
</feature>
<feature type="transmembrane region" description="Helical" evidence="7">
    <location>
        <begin position="32"/>
        <end position="49"/>
    </location>
</feature>
<feature type="transmembrane region" description="Helical" evidence="7">
    <location>
        <begin position="243"/>
        <end position="264"/>
    </location>
</feature>
<keyword evidence="7" id="KW-0830">Ubiquinone</keyword>
<keyword evidence="6 7" id="KW-0472">Membrane</keyword>
<evidence type="ECO:0000256" key="5">
    <source>
        <dbReference type="ARBA" id="ARBA00022989"/>
    </source>
</evidence>
<dbReference type="PRINTS" id="PR01437">
    <property type="entry name" value="NUOXDRDTASE4"/>
</dbReference>
<evidence type="ECO:0000256" key="2">
    <source>
        <dbReference type="ARBA" id="ARBA00004141"/>
    </source>
</evidence>
<dbReference type="AlphaFoldDB" id="R4ZA10"/>
<gene>
    <name evidence="10" type="primary">nad4</name>
    <name evidence="10" type="ORF">RHTARS1M_17</name>
</gene>
<feature type="chain" id="PRO_5004374624" description="NADH-ubiquinone oxidoreductase chain 4" evidence="8">
    <location>
        <begin position="23"/>
        <end position="490"/>
    </location>
</feature>
<dbReference type="GO" id="GO:0015990">
    <property type="term" value="P:electron transport coupled proton transport"/>
    <property type="evidence" value="ECO:0007669"/>
    <property type="project" value="TreeGrafter"/>
</dbReference>
<feature type="signal peptide" evidence="8">
    <location>
        <begin position="1"/>
        <end position="22"/>
    </location>
</feature>
<evidence type="ECO:0000256" key="6">
    <source>
        <dbReference type="ARBA" id="ARBA00023136"/>
    </source>
</evidence>
<dbReference type="GO" id="GO:0031966">
    <property type="term" value="C:mitochondrial membrane"/>
    <property type="evidence" value="ECO:0007669"/>
    <property type="project" value="UniProtKB-SubCell"/>
</dbReference>
<feature type="transmembrane region" description="Helical" evidence="7">
    <location>
        <begin position="172"/>
        <end position="194"/>
    </location>
</feature>
<name>R4ZA10_9BASI</name>
<comment type="catalytic activity">
    <reaction evidence="7">
        <text>a ubiquinone + NADH + 5 H(+)(in) = a ubiquinol + NAD(+) + 4 H(+)(out)</text>
        <dbReference type="Rhea" id="RHEA:29091"/>
        <dbReference type="Rhea" id="RHEA-COMP:9565"/>
        <dbReference type="Rhea" id="RHEA-COMP:9566"/>
        <dbReference type="ChEBI" id="CHEBI:15378"/>
        <dbReference type="ChEBI" id="CHEBI:16389"/>
        <dbReference type="ChEBI" id="CHEBI:17976"/>
        <dbReference type="ChEBI" id="CHEBI:57540"/>
        <dbReference type="ChEBI" id="CHEBI:57945"/>
        <dbReference type="EC" id="7.1.1.2"/>
    </reaction>
</comment>
<dbReference type="Pfam" id="PF00361">
    <property type="entry name" value="Proton_antipo_M"/>
    <property type="match status" value="1"/>
</dbReference>